<evidence type="ECO:0000256" key="1">
    <source>
        <dbReference type="SAM" id="MobiDB-lite"/>
    </source>
</evidence>
<accession>A0A4S8KGE6</accession>
<feature type="compositionally biased region" description="Basic and acidic residues" evidence="1">
    <location>
        <begin position="69"/>
        <end position="102"/>
    </location>
</feature>
<feature type="compositionally biased region" description="Basic and acidic residues" evidence="1">
    <location>
        <begin position="109"/>
        <end position="128"/>
    </location>
</feature>
<organism evidence="2 3">
    <name type="scientific">Musa balbisiana</name>
    <name type="common">Banana</name>
    <dbReference type="NCBI Taxonomy" id="52838"/>
    <lineage>
        <taxon>Eukaryota</taxon>
        <taxon>Viridiplantae</taxon>
        <taxon>Streptophyta</taxon>
        <taxon>Embryophyta</taxon>
        <taxon>Tracheophyta</taxon>
        <taxon>Spermatophyta</taxon>
        <taxon>Magnoliopsida</taxon>
        <taxon>Liliopsida</taxon>
        <taxon>Zingiberales</taxon>
        <taxon>Musaceae</taxon>
        <taxon>Musa</taxon>
    </lineage>
</organism>
<evidence type="ECO:0000313" key="2">
    <source>
        <dbReference type="EMBL" id="THU74367.1"/>
    </source>
</evidence>
<sequence length="162" mass="18317">MEGTRFSASPVADMNSRSSWQSSSLLLIALPLLLQQKQRSRTHHSRRKLKAAAYLNSSPEQQGTGLLRTRYELELHSRRSSWDRRKEGKDRRSPARSDKEEGQGASAMRDPEASGERDRRSKRTDARTTRGKRKVRIGAPQQTEFLGPSEGREGSAITGKER</sequence>
<gene>
    <name evidence="2" type="ORF">C4D60_Mb04t32600</name>
</gene>
<dbReference type="EMBL" id="PYDT01000001">
    <property type="protein sequence ID" value="THU74367.1"/>
    <property type="molecule type" value="Genomic_DNA"/>
</dbReference>
<keyword evidence="3" id="KW-1185">Reference proteome</keyword>
<evidence type="ECO:0000313" key="3">
    <source>
        <dbReference type="Proteomes" id="UP000317650"/>
    </source>
</evidence>
<name>A0A4S8KGE6_MUSBA</name>
<proteinExistence type="predicted"/>
<feature type="compositionally biased region" description="Basic residues" evidence="1">
    <location>
        <begin position="38"/>
        <end position="50"/>
    </location>
</feature>
<reference evidence="2 3" key="1">
    <citation type="journal article" date="2019" name="Nat. Plants">
        <title>Genome sequencing of Musa balbisiana reveals subgenome evolution and function divergence in polyploid bananas.</title>
        <authorList>
            <person name="Yao X."/>
        </authorList>
    </citation>
    <scope>NUCLEOTIDE SEQUENCE [LARGE SCALE GENOMIC DNA]</scope>
    <source>
        <strain evidence="3">cv. DH-PKW</strain>
        <tissue evidence="2">Leaves</tissue>
    </source>
</reference>
<feature type="compositionally biased region" description="Polar residues" evidence="1">
    <location>
        <begin position="55"/>
        <end position="64"/>
    </location>
</feature>
<dbReference type="AlphaFoldDB" id="A0A4S8KGE6"/>
<dbReference type="Proteomes" id="UP000317650">
    <property type="component" value="Chromosome 4"/>
</dbReference>
<feature type="region of interest" description="Disordered" evidence="1">
    <location>
        <begin position="37"/>
        <end position="162"/>
    </location>
</feature>
<comment type="caution">
    <text evidence="2">The sequence shown here is derived from an EMBL/GenBank/DDBJ whole genome shotgun (WGS) entry which is preliminary data.</text>
</comment>
<protein>
    <submittedName>
        <fullName evidence="2">Uncharacterized protein</fullName>
    </submittedName>
</protein>